<dbReference type="GO" id="GO:0051205">
    <property type="term" value="P:protein insertion into membrane"/>
    <property type="evidence" value="ECO:0007669"/>
    <property type="project" value="TreeGrafter"/>
</dbReference>
<protein>
    <submittedName>
        <fullName evidence="13">YidC/Oxa1 family membrane protein insertase</fullName>
    </submittedName>
</protein>
<dbReference type="InterPro" id="IPR028055">
    <property type="entry name" value="YidC/Oxa/ALB_C"/>
</dbReference>
<evidence type="ECO:0000256" key="1">
    <source>
        <dbReference type="ARBA" id="ARBA00004651"/>
    </source>
</evidence>
<evidence type="ECO:0000256" key="10">
    <source>
        <dbReference type="SAM" id="MobiDB-lite"/>
    </source>
</evidence>
<proteinExistence type="inferred from homology"/>
<dbReference type="OrthoDB" id="9780552at2"/>
<dbReference type="InterPro" id="IPR001708">
    <property type="entry name" value="YidC/ALB3/OXA1/COX18"/>
</dbReference>
<organism evidence="13 14">
    <name type="scientific">Atopostipes suicloacalis DSM 15692</name>
    <dbReference type="NCBI Taxonomy" id="1121025"/>
    <lineage>
        <taxon>Bacteria</taxon>
        <taxon>Bacillati</taxon>
        <taxon>Bacillota</taxon>
        <taxon>Bacilli</taxon>
        <taxon>Lactobacillales</taxon>
        <taxon>Carnobacteriaceae</taxon>
        <taxon>Atopostipes</taxon>
    </lineage>
</organism>
<keyword evidence="3" id="KW-1003">Cell membrane</keyword>
<dbReference type="GO" id="GO:0032977">
    <property type="term" value="F:membrane insertase activity"/>
    <property type="evidence" value="ECO:0007669"/>
    <property type="project" value="InterPro"/>
</dbReference>
<evidence type="ECO:0000259" key="12">
    <source>
        <dbReference type="Pfam" id="PF02096"/>
    </source>
</evidence>
<evidence type="ECO:0000256" key="11">
    <source>
        <dbReference type="SAM" id="Phobius"/>
    </source>
</evidence>
<dbReference type="EMBL" id="FQUF01000006">
    <property type="protein sequence ID" value="SHE46591.1"/>
    <property type="molecule type" value="Genomic_DNA"/>
</dbReference>
<evidence type="ECO:0000256" key="6">
    <source>
        <dbReference type="ARBA" id="ARBA00022989"/>
    </source>
</evidence>
<evidence type="ECO:0000256" key="4">
    <source>
        <dbReference type="ARBA" id="ARBA00022692"/>
    </source>
</evidence>
<gene>
    <name evidence="13" type="ORF">SAMN02745249_00476</name>
</gene>
<comment type="subcellular location">
    <subcellularLocation>
        <location evidence="1">Cell membrane</location>
        <topology evidence="1">Multi-pass membrane protein</topology>
    </subcellularLocation>
    <subcellularLocation>
        <location evidence="9">Membrane</location>
        <topology evidence="9">Multi-pass membrane protein</topology>
    </subcellularLocation>
</comment>
<feature type="domain" description="Membrane insertase YidC/Oxa/ALB C-terminal" evidence="12">
    <location>
        <begin position="69"/>
        <end position="258"/>
    </location>
</feature>
<feature type="transmembrane region" description="Helical" evidence="11">
    <location>
        <begin position="174"/>
        <end position="201"/>
    </location>
</feature>
<dbReference type="NCBIfam" id="TIGR03592">
    <property type="entry name" value="yidC_oxa1_cterm"/>
    <property type="match status" value="1"/>
</dbReference>
<evidence type="ECO:0000313" key="14">
    <source>
        <dbReference type="Proteomes" id="UP000184128"/>
    </source>
</evidence>
<sequence length="323" mass="36412">MNTRKLNTKIKKYMLTGTLLSAVLFLSGCMRFDQETGDPQGFLSEIVFNYLIIPLGQLLNFLGEFLGSYGLAIIVFTLLFRLILLPLTLRQQKGTIESQIKMSAVQPVTQEIQAELKATDDPAEQQALNMEMMEIYRENDINIGGQLSSGCLPLLLQMPIFVAMFQVLRRSNEIANASFLGIGLGEKSIILGVITGIIYLLQSRMMIKSMPEEQQGTAGTTMYITPVMMFMFAVSGPAGIGLYWLVSGVFTIGQQMFNQYYYKPKIEAAVREKMGPVQKVERKRKARRNVTPTEEIDSSPSIQKQNKNRNRNRNAGKQQRNRK</sequence>
<dbReference type="PRINTS" id="PR00701">
    <property type="entry name" value="60KDINNERMP"/>
</dbReference>
<dbReference type="RefSeq" id="WP_159431718.1">
    <property type="nucleotide sequence ID" value="NZ_FQUF01000006.1"/>
</dbReference>
<feature type="region of interest" description="Disordered" evidence="10">
    <location>
        <begin position="277"/>
        <end position="323"/>
    </location>
</feature>
<dbReference type="PANTHER" id="PTHR12428">
    <property type="entry name" value="OXA1"/>
    <property type="match status" value="1"/>
</dbReference>
<evidence type="ECO:0000256" key="5">
    <source>
        <dbReference type="ARBA" id="ARBA00022927"/>
    </source>
</evidence>
<keyword evidence="5" id="KW-0653">Protein transport</keyword>
<dbReference type="PANTHER" id="PTHR12428:SF65">
    <property type="entry name" value="CYTOCHROME C OXIDASE ASSEMBLY PROTEIN COX18, MITOCHONDRIAL"/>
    <property type="match status" value="1"/>
</dbReference>
<keyword evidence="8" id="KW-0143">Chaperone</keyword>
<dbReference type="Proteomes" id="UP000184128">
    <property type="component" value="Unassembled WGS sequence"/>
</dbReference>
<reference evidence="13 14" key="1">
    <citation type="submission" date="2016-11" db="EMBL/GenBank/DDBJ databases">
        <authorList>
            <person name="Jaros S."/>
            <person name="Januszkiewicz K."/>
            <person name="Wedrychowicz H."/>
        </authorList>
    </citation>
    <scope>NUCLEOTIDE SEQUENCE [LARGE SCALE GENOMIC DNA]</scope>
    <source>
        <strain evidence="13 14">DSM 15692</strain>
    </source>
</reference>
<comment type="similarity">
    <text evidence="9">Belongs to the OXA1/ALB3/YidC family.</text>
</comment>
<dbReference type="AlphaFoldDB" id="A0A1M4TQ60"/>
<keyword evidence="7 11" id="KW-0472">Membrane</keyword>
<evidence type="ECO:0000256" key="2">
    <source>
        <dbReference type="ARBA" id="ARBA00022448"/>
    </source>
</evidence>
<evidence type="ECO:0000313" key="13">
    <source>
        <dbReference type="EMBL" id="SHE46591.1"/>
    </source>
</evidence>
<accession>A0A1M4TQ60</accession>
<evidence type="ECO:0000256" key="9">
    <source>
        <dbReference type="RuleBase" id="RU003945"/>
    </source>
</evidence>
<keyword evidence="2" id="KW-0813">Transport</keyword>
<dbReference type="PROSITE" id="PS51257">
    <property type="entry name" value="PROKAR_LIPOPROTEIN"/>
    <property type="match status" value="1"/>
</dbReference>
<dbReference type="CDD" id="cd20070">
    <property type="entry name" value="5TM_YidC_Alb3"/>
    <property type="match status" value="1"/>
</dbReference>
<feature type="compositionally biased region" description="Basic residues" evidence="10">
    <location>
        <begin position="306"/>
        <end position="323"/>
    </location>
</feature>
<evidence type="ECO:0000256" key="7">
    <source>
        <dbReference type="ARBA" id="ARBA00023136"/>
    </source>
</evidence>
<dbReference type="GO" id="GO:0015031">
    <property type="term" value="P:protein transport"/>
    <property type="evidence" value="ECO:0007669"/>
    <property type="project" value="UniProtKB-KW"/>
</dbReference>
<dbReference type="Pfam" id="PF02096">
    <property type="entry name" value="60KD_IMP"/>
    <property type="match status" value="1"/>
</dbReference>
<keyword evidence="6 11" id="KW-1133">Transmembrane helix</keyword>
<name>A0A1M4TQ60_9LACT</name>
<dbReference type="GO" id="GO:0005886">
    <property type="term" value="C:plasma membrane"/>
    <property type="evidence" value="ECO:0007669"/>
    <property type="project" value="UniProtKB-SubCell"/>
</dbReference>
<dbReference type="STRING" id="1121025.SAMN02745249_00476"/>
<evidence type="ECO:0000256" key="8">
    <source>
        <dbReference type="ARBA" id="ARBA00023186"/>
    </source>
</evidence>
<evidence type="ECO:0000256" key="3">
    <source>
        <dbReference type="ARBA" id="ARBA00022475"/>
    </source>
</evidence>
<feature type="transmembrane region" description="Helical" evidence="11">
    <location>
        <begin position="222"/>
        <end position="246"/>
    </location>
</feature>
<dbReference type="InterPro" id="IPR047196">
    <property type="entry name" value="YidC_ALB_C"/>
</dbReference>
<keyword evidence="14" id="KW-1185">Reference proteome</keyword>
<feature type="transmembrane region" description="Helical" evidence="11">
    <location>
        <begin position="65"/>
        <end position="84"/>
    </location>
</feature>
<keyword evidence="4 9" id="KW-0812">Transmembrane</keyword>